<keyword evidence="3" id="KW-1133">Transmembrane helix</keyword>
<proteinExistence type="inferred from homology"/>
<dbReference type="EMBL" id="BMQC01000012">
    <property type="protein sequence ID" value="GGK37243.1"/>
    <property type="molecule type" value="Genomic_DNA"/>
</dbReference>
<protein>
    <recommendedName>
        <fullName evidence="6">DUF881 domain-containing protein</fullName>
    </recommendedName>
</protein>
<keyword evidence="3" id="KW-0812">Transmembrane</keyword>
<evidence type="ECO:0000256" key="2">
    <source>
        <dbReference type="SAM" id="MobiDB-lite"/>
    </source>
</evidence>
<sequence length="287" mass="29594">MSATPPRTPPDPTAAQDPDRASPDATPDAPAPAAARSADAAGPAAPATLPARIGARLRRLSAAGAAIAVLLALLGFGLVAQFRSVATDQSLDTAREDDLVRILSDLEAREQRLNTDIRRLEDSERQLGSGAQRREAAIADAARRADALGILAGTLPAEGPGMRVRLVGNADQVHARTLLDTVQELRNSGAEVMQLTGSGADPMRIVASSYFVAAEGGVRVDGKVVAGPYTIDVIGDATIMKSALTIPGGVVETVADDGGSVTMEPAAVVKVTARYTGFNLQYARPAS</sequence>
<comment type="caution">
    <text evidence="4">The sequence shown here is derived from an EMBL/GenBank/DDBJ whole genome shotgun (WGS) entry which is preliminary data.</text>
</comment>
<name>A0A8J3BPI8_9ACTN</name>
<dbReference type="AlphaFoldDB" id="A0A8J3BPI8"/>
<dbReference type="GO" id="GO:0005886">
    <property type="term" value="C:plasma membrane"/>
    <property type="evidence" value="ECO:0007669"/>
    <property type="project" value="TreeGrafter"/>
</dbReference>
<dbReference type="PANTHER" id="PTHR37313">
    <property type="entry name" value="UPF0749 PROTEIN RV1825"/>
    <property type="match status" value="1"/>
</dbReference>
<evidence type="ECO:0000313" key="4">
    <source>
        <dbReference type="EMBL" id="GGK37243.1"/>
    </source>
</evidence>
<dbReference type="RefSeq" id="WP_189115190.1">
    <property type="nucleotide sequence ID" value="NZ_BMQC01000012.1"/>
</dbReference>
<feature type="compositionally biased region" description="Pro residues" evidence="2">
    <location>
        <begin position="1"/>
        <end position="12"/>
    </location>
</feature>
<dbReference type="Pfam" id="PF05949">
    <property type="entry name" value="DUF881"/>
    <property type="match status" value="1"/>
</dbReference>
<organism evidence="4 5">
    <name type="scientific">Pilimelia terevasa</name>
    <dbReference type="NCBI Taxonomy" id="53372"/>
    <lineage>
        <taxon>Bacteria</taxon>
        <taxon>Bacillati</taxon>
        <taxon>Actinomycetota</taxon>
        <taxon>Actinomycetes</taxon>
        <taxon>Micromonosporales</taxon>
        <taxon>Micromonosporaceae</taxon>
        <taxon>Pilimelia</taxon>
    </lineage>
</organism>
<keyword evidence="5" id="KW-1185">Reference proteome</keyword>
<reference evidence="4" key="1">
    <citation type="journal article" date="2014" name="Int. J. Syst. Evol. Microbiol.">
        <title>Complete genome sequence of Corynebacterium casei LMG S-19264T (=DSM 44701T), isolated from a smear-ripened cheese.</title>
        <authorList>
            <consortium name="US DOE Joint Genome Institute (JGI-PGF)"/>
            <person name="Walter F."/>
            <person name="Albersmeier A."/>
            <person name="Kalinowski J."/>
            <person name="Ruckert C."/>
        </authorList>
    </citation>
    <scope>NUCLEOTIDE SEQUENCE</scope>
    <source>
        <strain evidence="4">JCM 3091</strain>
    </source>
</reference>
<keyword evidence="3" id="KW-0472">Membrane</keyword>
<gene>
    <name evidence="4" type="ORF">GCM10010124_32460</name>
</gene>
<dbReference type="Gene3D" id="3.30.70.1880">
    <property type="entry name" value="Protein of unknown function DUF881"/>
    <property type="match status" value="1"/>
</dbReference>
<comment type="similarity">
    <text evidence="1">Belongs to the UPF0749 family.</text>
</comment>
<evidence type="ECO:0008006" key="6">
    <source>
        <dbReference type="Google" id="ProtNLM"/>
    </source>
</evidence>
<feature type="transmembrane region" description="Helical" evidence="3">
    <location>
        <begin position="60"/>
        <end position="80"/>
    </location>
</feature>
<dbReference type="Proteomes" id="UP000662200">
    <property type="component" value="Unassembled WGS sequence"/>
</dbReference>
<dbReference type="InterPro" id="IPR010273">
    <property type="entry name" value="DUF881"/>
</dbReference>
<dbReference type="PANTHER" id="PTHR37313:SF2">
    <property type="entry name" value="UPF0749 PROTEIN YLXX"/>
    <property type="match status" value="1"/>
</dbReference>
<accession>A0A8J3BPI8</accession>
<evidence type="ECO:0000313" key="5">
    <source>
        <dbReference type="Proteomes" id="UP000662200"/>
    </source>
</evidence>
<feature type="region of interest" description="Disordered" evidence="2">
    <location>
        <begin position="1"/>
        <end position="45"/>
    </location>
</feature>
<feature type="compositionally biased region" description="Low complexity" evidence="2">
    <location>
        <begin position="23"/>
        <end position="45"/>
    </location>
</feature>
<reference evidence="4" key="2">
    <citation type="submission" date="2020-09" db="EMBL/GenBank/DDBJ databases">
        <authorList>
            <person name="Sun Q."/>
            <person name="Ohkuma M."/>
        </authorList>
    </citation>
    <scope>NUCLEOTIDE SEQUENCE</scope>
    <source>
        <strain evidence="4">JCM 3091</strain>
    </source>
</reference>
<evidence type="ECO:0000256" key="3">
    <source>
        <dbReference type="SAM" id="Phobius"/>
    </source>
</evidence>
<evidence type="ECO:0000256" key="1">
    <source>
        <dbReference type="ARBA" id="ARBA00009108"/>
    </source>
</evidence>